<dbReference type="EMBL" id="LJIW01000002">
    <property type="protein sequence ID" value="PNG89951.1"/>
    <property type="molecule type" value="Genomic_DNA"/>
</dbReference>
<reference evidence="2 3" key="1">
    <citation type="submission" date="2015-09" db="EMBL/GenBank/DDBJ databases">
        <title>Genome sequence, genome mining and natural product profiling of a biocontrol bacterium Streptomyces malaysiensis F913.</title>
        <authorList>
            <person name="Xu Y."/>
            <person name="Wei J."/>
            <person name="Xie J."/>
            <person name="Li T."/>
            <person name="Zhou Z."/>
        </authorList>
    </citation>
    <scope>NUCLEOTIDE SEQUENCE [LARGE SCALE GENOMIC DNA]</scope>
    <source>
        <strain evidence="2 3">F913</strain>
    </source>
</reference>
<feature type="domain" description="AB hydrolase-1" evidence="1">
    <location>
        <begin position="138"/>
        <end position="223"/>
    </location>
</feature>
<proteinExistence type="predicted"/>
<dbReference type="Pfam" id="PF00561">
    <property type="entry name" value="Abhydrolase_1"/>
    <property type="match status" value="1"/>
</dbReference>
<dbReference type="Proteomes" id="UP000236520">
    <property type="component" value="Unassembled WGS sequence"/>
</dbReference>
<dbReference type="Gene3D" id="3.40.50.1820">
    <property type="entry name" value="alpha/beta hydrolase"/>
    <property type="match status" value="1"/>
</dbReference>
<dbReference type="GO" id="GO:0003824">
    <property type="term" value="F:catalytic activity"/>
    <property type="evidence" value="ECO:0007669"/>
    <property type="project" value="UniProtKB-ARBA"/>
</dbReference>
<dbReference type="InterPro" id="IPR029058">
    <property type="entry name" value="AB_hydrolase_fold"/>
</dbReference>
<evidence type="ECO:0000313" key="2">
    <source>
        <dbReference type="EMBL" id="PNG89951.1"/>
    </source>
</evidence>
<sequence>MPYKWSVSPEVIFPARYKQMVNFGLPARDVDEVRSVVTDMWLDGPGGWVHEWSKLGARYADDGNPTLAALAYGYAKFPVLADEARRTALRHQIEQYLLAAPSFPVDFERRVLDIPYQGSTTRVAVHIFSAPGLPLDAPVILASGGADGHKIDVHHMFMSFAQGTRARVVAFDIPGTGESEIAMIPESREVIDGLISFCRSLGNGRVVHFGLSMGGYFSAYSGLSGLVDAAVNCGGPVEAAFAPGRTWAEGAVGIIGNLFGFDQEPTPEEMQRQVGPHSLRPLLDRDDNCKMLVINGTADALVPVEDSLVFSGRRDTLVVMAEGETHCVVTKWDDTIALITGWLAREVA</sequence>
<dbReference type="AlphaFoldDB" id="A0A2J7YPJ3"/>
<gene>
    <name evidence="2" type="ORF">SMF913_25416</name>
</gene>
<comment type="caution">
    <text evidence="2">The sequence shown here is derived from an EMBL/GenBank/DDBJ whole genome shotgun (WGS) entry which is preliminary data.</text>
</comment>
<keyword evidence="3" id="KW-1185">Reference proteome</keyword>
<evidence type="ECO:0000259" key="1">
    <source>
        <dbReference type="Pfam" id="PF00561"/>
    </source>
</evidence>
<evidence type="ECO:0000313" key="3">
    <source>
        <dbReference type="Proteomes" id="UP000236520"/>
    </source>
</evidence>
<dbReference type="SUPFAM" id="SSF53474">
    <property type="entry name" value="alpha/beta-Hydrolases"/>
    <property type="match status" value="1"/>
</dbReference>
<organism evidence="2 3">
    <name type="scientific">Streptomyces malaysiensis</name>
    <dbReference type="NCBI Taxonomy" id="92644"/>
    <lineage>
        <taxon>Bacteria</taxon>
        <taxon>Bacillati</taxon>
        <taxon>Actinomycetota</taxon>
        <taxon>Actinomycetes</taxon>
        <taxon>Kitasatosporales</taxon>
        <taxon>Streptomycetaceae</taxon>
        <taxon>Streptomyces</taxon>
        <taxon>Streptomyces violaceusniger group</taxon>
    </lineage>
</organism>
<name>A0A2J7YPJ3_STRMQ</name>
<accession>A0A2J7YPJ3</accession>
<dbReference type="RefSeq" id="WP_250850780.1">
    <property type="nucleotide sequence ID" value="NZ_LJIW01000002.1"/>
</dbReference>
<dbReference type="InterPro" id="IPR000073">
    <property type="entry name" value="AB_hydrolase_1"/>
</dbReference>
<protein>
    <recommendedName>
        <fullName evidence="1">AB hydrolase-1 domain-containing protein</fullName>
    </recommendedName>
</protein>